<feature type="region of interest" description="Disordered" evidence="1">
    <location>
        <begin position="1"/>
        <end position="20"/>
    </location>
</feature>
<dbReference type="AlphaFoldDB" id="A0A0G0KH64"/>
<feature type="non-terminal residue" evidence="2">
    <location>
        <position position="20"/>
    </location>
</feature>
<dbReference type="Proteomes" id="UP000034231">
    <property type="component" value="Unassembled WGS sequence"/>
</dbReference>
<feature type="compositionally biased region" description="Basic and acidic residues" evidence="1">
    <location>
        <begin position="9"/>
        <end position="20"/>
    </location>
</feature>
<comment type="caution">
    <text evidence="2">The sequence shown here is derived from an EMBL/GenBank/DDBJ whole genome shotgun (WGS) entry which is preliminary data.</text>
</comment>
<sequence>MSQRKIKKIRAEEKIAQKAS</sequence>
<gene>
    <name evidence="2" type="ORF">US68_C0030G0011</name>
</gene>
<dbReference type="EMBL" id="LBTX01000030">
    <property type="protein sequence ID" value="KKQ48534.1"/>
    <property type="molecule type" value="Genomic_DNA"/>
</dbReference>
<evidence type="ECO:0000313" key="3">
    <source>
        <dbReference type="Proteomes" id="UP000034231"/>
    </source>
</evidence>
<proteinExistence type="predicted"/>
<reference evidence="2 3" key="1">
    <citation type="journal article" date="2015" name="Nature">
        <title>rRNA introns, odd ribosomes, and small enigmatic genomes across a large radiation of phyla.</title>
        <authorList>
            <person name="Brown C.T."/>
            <person name="Hug L.A."/>
            <person name="Thomas B.C."/>
            <person name="Sharon I."/>
            <person name="Castelle C.J."/>
            <person name="Singh A."/>
            <person name="Wilkins M.J."/>
            <person name="Williams K.H."/>
            <person name="Banfield J.F."/>
        </authorList>
    </citation>
    <scope>NUCLEOTIDE SEQUENCE [LARGE SCALE GENOMIC DNA]</scope>
</reference>
<name>A0A0G0KH64_9BACT</name>
<evidence type="ECO:0000256" key="1">
    <source>
        <dbReference type="SAM" id="MobiDB-lite"/>
    </source>
</evidence>
<evidence type="ECO:0000313" key="2">
    <source>
        <dbReference type="EMBL" id="KKQ48534.1"/>
    </source>
</evidence>
<organism evidence="2 3">
    <name type="scientific">Candidatus Shapirobacteria bacterium GW2011_GWE1_38_10</name>
    <dbReference type="NCBI Taxonomy" id="1618488"/>
    <lineage>
        <taxon>Bacteria</taxon>
        <taxon>Candidatus Shapironibacteriota</taxon>
    </lineage>
</organism>
<protein>
    <submittedName>
        <fullName evidence="2">Uncharacterized protein</fullName>
    </submittedName>
</protein>
<accession>A0A0G0KH64</accession>